<protein>
    <submittedName>
        <fullName evidence="1">Uncharacterized protein</fullName>
    </submittedName>
</protein>
<dbReference type="HOGENOM" id="CLU_3342161_0_0_9"/>
<name>C4IKW0_CLOBU</name>
<evidence type="ECO:0000313" key="1">
    <source>
        <dbReference type="EMBL" id="EEP54740.1"/>
    </source>
</evidence>
<comment type="caution">
    <text evidence="1">The sequence shown here is derived from an EMBL/GenBank/DDBJ whole genome shotgun (WGS) entry which is preliminary data.</text>
</comment>
<dbReference type="Proteomes" id="UP000003081">
    <property type="component" value="Unassembled WGS sequence"/>
</dbReference>
<keyword evidence="2" id="KW-1185">Reference proteome</keyword>
<organism evidence="1 2">
    <name type="scientific">Clostridium butyricum E4 str. BoNT E BL5262</name>
    <dbReference type="NCBI Taxonomy" id="632245"/>
    <lineage>
        <taxon>Bacteria</taxon>
        <taxon>Bacillati</taxon>
        <taxon>Bacillota</taxon>
        <taxon>Clostridia</taxon>
        <taxon>Eubacteriales</taxon>
        <taxon>Clostridiaceae</taxon>
        <taxon>Clostridium</taxon>
    </lineage>
</organism>
<evidence type="ECO:0000313" key="2">
    <source>
        <dbReference type="Proteomes" id="UP000003081"/>
    </source>
</evidence>
<dbReference type="EMBL" id="ACOM01000005">
    <property type="protein sequence ID" value="EEP54740.1"/>
    <property type="molecule type" value="Genomic_DNA"/>
</dbReference>
<reference evidence="1 2" key="1">
    <citation type="submission" date="2009-08" db="EMBL/GenBank/DDBJ databases">
        <authorList>
            <person name="Shrivastava S."/>
            <person name="Brinkac L.B."/>
            <person name="Brown J.L."/>
            <person name="Bruce D.B."/>
            <person name="Detter C."/>
            <person name="Green L.D."/>
            <person name="Munk C.A."/>
            <person name="Rogers Y.C."/>
            <person name="Tapia R."/>
            <person name="Sims D.R."/>
            <person name="Smith L.A."/>
            <person name="Smith T.J."/>
            <person name="Sutton G."/>
            <person name="Brettin T."/>
        </authorList>
    </citation>
    <scope>NUCLEOTIDE SEQUENCE [LARGE SCALE GENOMIC DNA]</scope>
    <source>
        <strain evidence="2">E4 str. BoNT E BL5262</strain>
    </source>
</reference>
<accession>C4IKW0</accession>
<proteinExistence type="predicted"/>
<sequence>MMNDSAYFNIKMKNKLIFFVDVELRFNDRLKKGFNII</sequence>
<gene>
    <name evidence="1" type="ORF">CLP_1342</name>
</gene>
<dbReference type="AlphaFoldDB" id="C4IKW0"/>